<feature type="domain" description="RRM" evidence="9">
    <location>
        <begin position="191"/>
        <end position="285"/>
    </location>
</feature>
<dbReference type="STRING" id="318479.A0A0N4U2Y2"/>
<evidence type="ECO:0000256" key="8">
    <source>
        <dbReference type="PROSITE-ProRule" id="PRU00176"/>
    </source>
</evidence>
<dbReference type="GO" id="GO:0005654">
    <property type="term" value="C:nucleoplasm"/>
    <property type="evidence" value="ECO:0007669"/>
    <property type="project" value="TreeGrafter"/>
</dbReference>
<dbReference type="AlphaFoldDB" id="A0A0N4U2Y2"/>
<evidence type="ECO:0000256" key="7">
    <source>
        <dbReference type="ARBA" id="ARBA00023242"/>
    </source>
</evidence>
<dbReference type="GO" id="GO:0010468">
    <property type="term" value="P:regulation of gene expression"/>
    <property type="evidence" value="ECO:0007669"/>
    <property type="project" value="TreeGrafter"/>
</dbReference>
<gene>
    <name evidence="10" type="ORF">DME_LOCUS5423</name>
</gene>
<evidence type="ECO:0000313" key="10">
    <source>
        <dbReference type="EMBL" id="VDN55450.1"/>
    </source>
</evidence>
<keyword evidence="5" id="KW-0804">Transcription</keyword>
<dbReference type="Gene3D" id="3.30.70.330">
    <property type="match status" value="1"/>
</dbReference>
<accession>A0A0N4U2Y2</accession>
<name>A0A0N4U2Y2_DRAME</name>
<comment type="subcellular location">
    <subcellularLocation>
        <location evidence="1">Nucleus</location>
    </subcellularLocation>
</comment>
<keyword evidence="4" id="KW-0805">Transcription regulation</keyword>
<dbReference type="CDD" id="cd19609">
    <property type="entry name" value="NTD_TDP-43"/>
    <property type="match status" value="1"/>
</dbReference>
<keyword evidence="2" id="KW-0507">mRNA processing</keyword>
<dbReference type="Proteomes" id="UP000274756">
    <property type="component" value="Unassembled WGS sequence"/>
</dbReference>
<dbReference type="GO" id="GO:0000785">
    <property type="term" value="C:chromatin"/>
    <property type="evidence" value="ECO:0007669"/>
    <property type="project" value="TreeGrafter"/>
</dbReference>
<keyword evidence="7" id="KW-0539">Nucleus</keyword>
<reference evidence="13" key="1">
    <citation type="submission" date="2017-02" db="UniProtKB">
        <authorList>
            <consortium name="WormBaseParasite"/>
        </authorList>
    </citation>
    <scope>IDENTIFICATION</scope>
</reference>
<dbReference type="SMART" id="SM00360">
    <property type="entry name" value="RRM"/>
    <property type="match status" value="1"/>
</dbReference>
<dbReference type="SUPFAM" id="SSF54928">
    <property type="entry name" value="RNA-binding domain, RBD"/>
    <property type="match status" value="1"/>
</dbReference>
<keyword evidence="3" id="KW-0677">Repeat</keyword>
<dbReference type="InterPro" id="IPR035979">
    <property type="entry name" value="RBD_domain_sf"/>
</dbReference>
<proteinExistence type="predicted"/>
<dbReference type="InterPro" id="IPR041105">
    <property type="entry name" value="TDP-43_N"/>
</dbReference>
<dbReference type="WBParaSite" id="DME_0000106301-mRNA-1">
    <property type="protein sequence ID" value="DME_0000106301-mRNA-1"/>
    <property type="gene ID" value="DME_0000106301"/>
</dbReference>
<dbReference type="Pfam" id="PF18694">
    <property type="entry name" value="TDP-43_N"/>
    <property type="match status" value="1"/>
</dbReference>
<dbReference type="GO" id="GO:0006397">
    <property type="term" value="P:mRNA processing"/>
    <property type="evidence" value="ECO:0007669"/>
    <property type="project" value="UniProtKB-KW"/>
</dbReference>
<dbReference type="PANTHER" id="PTHR48033:SF9">
    <property type="entry name" value="TAR DNA-BINDING PROTEIN 43"/>
    <property type="match status" value="1"/>
</dbReference>
<evidence type="ECO:0000256" key="2">
    <source>
        <dbReference type="ARBA" id="ARBA00022664"/>
    </source>
</evidence>
<keyword evidence="12" id="KW-1185">Reference proteome</keyword>
<evidence type="ECO:0000256" key="4">
    <source>
        <dbReference type="ARBA" id="ARBA00023015"/>
    </source>
</evidence>
<evidence type="ECO:0000313" key="13">
    <source>
        <dbReference type="WBParaSite" id="DME_0000106301-mRNA-1"/>
    </source>
</evidence>
<reference evidence="10 12" key="2">
    <citation type="submission" date="2018-11" db="EMBL/GenBank/DDBJ databases">
        <authorList>
            <consortium name="Pathogen Informatics"/>
        </authorList>
    </citation>
    <scope>NUCLEOTIDE SEQUENCE [LARGE SCALE GENOMIC DNA]</scope>
</reference>
<organism evidence="11 13">
    <name type="scientific">Dracunculus medinensis</name>
    <name type="common">Guinea worm</name>
    <dbReference type="NCBI Taxonomy" id="318479"/>
    <lineage>
        <taxon>Eukaryota</taxon>
        <taxon>Metazoa</taxon>
        <taxon>Ecdysozoa</taxon>
        <taxon>Nematoda</taxon>
        <taxon>Chromadorea</taxon>
        <taxon>Rhabditida</taxon>
        <taxon>Spirurina</taxon>
        <taxon>Dracunculoidea</taxon>
        <taxon>Dracunculidae</taxon>
        <taxon>Dracunculus</taxon>
    </lineage>
</organism>
<evidence type="ECO:0000256" key="1">
    <source>
        <dbReference type="ARBA" id="ARBA00004123"/>
    </source>
</evidence>
<dbReference type="Proteomes" id="UP000038040">
    <property type="component" value="Unplaced"/>
</dbReference>
<evidence type="ECO:0000256" key="3">
    <source>
        <dbReference type="ARBA" id="ARBA00022737"/>
    </source>
</evidence>
<keyword evidence="8" id="KW-0694">RNA-binding</keyword>
<evidence type="ECO:0000259" key="9">
    <source>
        <dbReference type="PROSITE" id="PS50102"/>
    </source>
</evidence>
<dbReference type="InterPro" id="IPR012677">
    <property type="entry name" value="Nucleotide-bd_a/b_plait_sf"/>
</dbReference>
<dbReference type="EMBL" id="UYYG01001152">
    <property type="protein sequence ID" value="VDN55450.1"/>
    <property type="molecule type" value="Genomic_DNA"/>
</dbReference>
<dbReference type="GO" id="GO:0008380">
    <property type="term" value="P:RNA splicing"/>
    <property type="evidence" value="ECO:0007669"/>
    <property type="project" value="UniProtKB-KW"/>
</dbReference>
<keyword evidence="6" id="KW-0508">mRNA splicing</keyword>
<sequence length="285" mass="32540">YLNCCFILEQGGNASFDGYVIVCNQENIEEGTKLELPVDEDGLLPLATLSHSFPRAIGLKFKNPSTGVFRTLAKRSSHLSPIKPKRLVNEETKKILPPKNGWTKNCYVAIFNEDTKVYIILSICKPLPTEKMRDCIGLTYDCRRGNYVTVSLYDSILASERQKRLNDDDSDDPNSSDKRAILEASMTDVPVDLIVRNISFDTTQETLENYFRQYGEVIFAEVRVSNRIYLRICYNLQIKRDYKTGRPKGFGFIKMKNVADQTKVLEIRDHLIDGRVTQAVNRHVS</sequence>
<evidence type="ECO:0000313" key="12">
    <source>
        <dbReference type="Proteomes" id="UP000274756"/>
    </source>
</evidence>
<dbReference type="PROSITE" id="PS50102">
    <property type="entry name" value="RRM"/>
    <property type="match status" value="1"/>
</dbReference>
<dbReference type="InterPro" id="IPR000504">
    <property type="entry name" value="RRM_dom"/>
</dbReference>
<evidence type="ECO:0000256" key="6">
    <source>
        <dbReference type="ARBA" id="ARBA00023187"/>
    </source>
</evidence>
<evidence type="ECO:0000256" key="5">
    <source>
        <dbReference type="ARBA" id="ARBA00023163"/>
    </source>
</evidence>
<evidence type="ECO:0000313" key="11">
    <source>
        <dbReference type="Proteomes" id="UP000038040"/>
    </source>
</evidence>
<dbReference type="PANTHER" id="PTHR48033">
    <property type="entry name" value="RNA-BINDING (RRM/RBD/RNP MOTIFS) FAMILY PROTEIN"/>
    <property type="match status" value="1"/>
</dbReference>
<dbReference type="GO" id="GO:0003723">
    <property type="term" value="F:RNA binding"/>
    <property type="evidence" value="ECO:0007669"/>
    <property type="project" value="UniProtKB-UniRule"/>
</dbReference>
<dbReference type="OrthoDB" id="2020831at2759"/>
<protein>
    <submittedName>
        <fullName evidence="13">RRM domain-containing protein</fullName>
    </submittedName>
</protein>